<feature type="transmembrane region" description="Helical" evidence="1">
    <location>
        <begin position="42"/>
        <end position="63"/>
    </location>
</feature>
<evidence type="ECO:0000256" key="1">
    <source>
        <dbReference type="SAM" id="Phobius"/>
    </source>
</evidence>
<organism evidence="2 3">
    <name type="scientific">Paramecium pentaurelia</name>
    <dbReference type="NCBI Taxonomy" id="43138"/>
    <lineage>
        <taxon>Eukaryota</taxon>
        <taxon>Sar</taxon>
        <taxon>Alveolata</taxon>
        <taxon>Ciliophora</taxon>
        <taxon>Intramacronucleata</taxon>
        <taxon>Oligohymenophorea</taxon>
        <taxon>Peniculida</taxon>
        <taxon>Parameciidae</taxon>
        <taxon>Paramecium</taxon>
    </lineage>
</organism>
<dbReference type="AlphaFoldDB" id="A0A8S1RX75"/>
<evidence type="ECO:0000313" key="3">
    <source>
        <dbReference type="Proteomes" id="UP000689195"/>
    </source>
</evidence>
<keyword evidence="1" id="KW-0472">Membrane</keyword>
<reference evidence="2" key="1">
    <citation type="submission" date="2021-01" db="EMBL/GenBank/DDBJ databases">
        <authorList>
            <consortium name="Genoscope - CEA"/>
            <person name="William W."/>
        </authorList>
    </citation>
    <scope>NUCLEOTIDE SEQUENCE</scope>
</reference>
<dbReference type="Proteomes" id="UP000689195">
    <property type="component" value="Unassembled WGS sequence"/>
</dbReference>
<comment type="caution">
    <text evidence="2">The sequence shown here is derived from an EMBL/GenBank/DDBJ whole genome shotgun (WGS) entry which is preliminary data.</text>
</comment>
<keyword evidence="1" id="KW-0812">Transmembrane</keyword>
<dbReference type="EMBL" id="CAJJDO010000001">
    <property type="protein sequence ID" value="CAD8131525.1"/>
    <property type="molecule type" value="Genomic_DNA"/>
</dbReference>
<accession>A0A8S1RX75</accession>
<keyword evidence="3" id="KW-1185">Reference proteome</keyword>
<gene>
    <name evidence="2" type="ORF">PPENT_87.1.T0010123</name>
</gene>
<evidence type="ECO:0008006" key="4">
    <source>
        <dbReference type="Google" id="ProtNLM"/>
    </source>
</evidence>
<sequence>MQQQNNQVEKQQINWEISSNPQMKQFDSKDLINKYFTSKRKWITFSLTFFVLCGIGIFLGTYFSQNVTYAPRLKKFQRDEFQQVDEICLYHTSNKIQNCTQIKQKDLLMLKKLKVTTVQQKPGGTREYNEMVNENTEIEQQIKKFLRILQEIQSTVNSNLCQGIPQDECGDVNEVPLVTIITDQQTGAVQQNWFTLWSVRSYLVTFSFQYYSYCSQCGRFKSRC</sequence>
<proteinExistence type="predicted"/>
<name>A0A8S1RX75_9CILI</name>
<evidence type="ECO:0000313" key="2">
    <source>
        <dbReference type="EMBL" id="CAD8131525.1"/>
    </source>
</evidence>
<keyword evidence="1" id="KW-1133">Transmembrane helix</keyword>
<protein>
    <recommendedName>
        <fullName evidence="4">Transmembrane protein</fullName>
    </recommendedName>
</protein>